<dbReference type="InterPro" id="IPR000917">
    <property type="entry name" value="Sulfatase_N"/>
</dbReference>
<comment type="subcellular location">
    <subcellularLocation>
        <location evidence="1">Cell membrane</location>
        <topology evidence="1">Multi-pass membrane protein</topology>
    </subcellularLocation>
</comment>
<accession>A0A5R9F9T1</accession>
<comment type="caution">
    <text evidence="13">The sequence shown here is derived from an EMBL/GenBank/DDBJ whole genome shotgun (WGS) entry which is preliminary data.</text>
</comment>
<feature type="binding site" evidence="10">
    <location>
        <position position="469"/>
    </location>
    <ligand>
        <name>Mn(2+)</name>
        <dbReference type="ChEBI" id="CHEBI:29035"/>
    </ligand>
</feature>
<feature type="transmembrane region" description="Helical" evidence="11">
    <location>
        <begin position="12"/>
        <end position="29"/>
    </location>
</feature>
<dbReference type="SUPFAM" id="SSF53649">
    <property type="entry name" value="Alkaline phosphatase-like"/>
    <property type="match status" value="1"/>
</dbReference>
<gene>
    <name evidence="13" type="ORF">FCL54_01435</name>
</gene>
<dbReference type="OrthoDB" id="5901192at2"/>
<keyword evidence="9" id="KW-0479">Metal-binding</keyword>
<dbReference type="AlphaFoldDB" id="A0A5R9F9T1"/>
<keyword evidence="14" id="KW-1185">Reference proteome</keyword>
<feature type="transmembrane region" description="Helical" evidence="11">
    <location>
        <begin position="44"/>
        <end position="64"/>
    </location>
</feature>
<evidence type="ECO:0000256" key="4">
    <source>
        <dbReference type="ARBA" id="ARBA00022692"/>
    </source>
</evidence>
<dbReference type="CDD" id="cd16015">
    <property type="entry name" value="LTA_synthase"/>
    <property type="match status" value="1"/>
</dbReference>
<protein>
    <submittedName>
        <fullName evidence="13">LTA synthase family protein</fullName>
    </submittedName>
</protein>
<dbReference type="Gene3D" id="3.30.1120.170">
    <property type="match status" value="1"/>
</dbReference>
<keyword evidence="6 7" id="KW-0472">Membrane</keyword>
<feature type="active site" evidence="8">
    <location>
        <position position="295"/>
    </location>
</feature>
<dbReference type="PIRSF" id="PIRSF005091">
    <property type="entry name" value="Mmb_sulf_HI1246"/>
    <property type="match status" value="1"/>
</dbReference>
<keyword evidence="3 7" id="KW-1003">Cell membrane</keyword>
<evidence type="ECO:0000256" key="11">
    <source>
        <dbReference type="SAM" id="Phobius"/>
    </source>
</evidence>
<evidence type="ECO:0000313" key="14">
    <source>
        <dbReference type="Proteomes" id="UP000308230"/>
    </source>
</evidence>
<feature type="binding site" evidence="9">
    <location>
        <position position="410"/>
    </location>
    <ligand>
        <name>substrate</name>
    </ligand>
</feature>
<organism evidence="13 14">
    <name type="scientific">Exobacillus caeni</name>
    <dbReference type="NCBI Taxonomy" id="2574798"/>
    <lineage>
        <taxon>Bacteria</taxon>
        <taxon>Bacillati</taxon>
        <taxon>Bacillota</taxon>
        <taxon>Bacilli</taxon>
        <taxon>Bacillales</taxon>
        <taxon>Guptibacillaceae</taxon>
        <taxon>Exobacillus</taxon>
    </lineage>
</organism>
<feature type="binding site" evidence="10">
    <location>
        <position position="295"/>
    </location>
    <ligand>
        <name>Mn(2+)</name>
        <dbReference type="ChEBI" id="CHEBI:29035"/>
    </ligand>
</feature>
<evidence type="ECO:0000256" key="6">
    <source>
        <dbReference type="ARBA" id="ARBA00023136"/>
    </source>
</evidence>
<evidence type="ECO:0000256" key="10">
    <source>
        <dbReference type="PIRSR" id="PIRSR005091-3"/>
    </source>
</evidence>
<dbReference type="GO" id="GO:0046872">
    <property type="term" value="F:metal ion binding"/>
    <property type="evidence" value="ECO:0007669"/>
    <property type="project" value="UniProtKB-KW"/>
</dbReference>
<feature type="binding site" evidence="10">
    <location>
        <position position="470"/>
    </location>
    <ligand>
        <name>Mn(2+)</name>
        <dbReference type="ChEBI" id="CHEBI:29035"/>
    </ligand>
</feature>
<proteinExistence type="inferred from homology"/>
<dbReference type="InterPro" id="IPR050448">
    <property type="entry name" value="OpgB/LTA_synthase_biosynth"/>
</dbReference>
<dbReference type="PANTHER" id="PTHR47371">
    <property type="entry name" value="LIPOTEICHOIC ACID SYNTHASE"/>
    <property type="match status" value="1"/>
</dbReference>
<feature type="domain" description="Sulfatase N-terminal" evidence="12">
    <location>
        <begin position="245"/>
        <end position="536"/>
    </location>
</feature>
<evidence type="ECO:0000256" key="9">
    <source>
        <dbReference type="PIRSR" id="PIRSR005091-2"/>
    </source>
</evidence>
<evidence type="ECO:0000256" key="1">
    <source>
        <dbReference type="ARBA" id="ARBA00004651"/>
    </source>
</evidence>
<evidence type="ECO:0000256" key="3">
    <source>
        <dbReference type="ARBA" id="ARBA00022475"/>
    </source>
</evidence>
<evidence type="ECO:0000256" key="2">
    <source>
        <dbReference type="ARBA" id="ARBA00009983"/>
    </source>
</evidence>
<feature type="transmembrane region" description="Helical" evidence="11">
    <location>
        <begin position="71"/>
        <end position="94"/>
    </location>
</feature>
<evidence type="ECO:0000313" key="13">
    <source>
        <dbReference type="EMBL" id="TLS39000.1"/>
    </source>
</evidence>
<feature type="transmembrane region" description="Helical" evidence="11">
    <location>
        <begin position="153"/>
        <end position="171"/>
    </location>
</feature>
<dbReference type="RefSeq" id="WP_138122413.1">
    <property type="nucleotide sequence ID" value="NZ_SWLG01000001.1"/>
</dbReference>
<name>A0A5R9F9T1_9BACL</name>
<evidence type="ECO:0000259" key="12">
    <source>
        <dbReference type="Pfam" id="PF00884"/>
    </source>
</evidence>
<comment type="similarity">
    <text evidence="2 7">Belongs to the LTA synthase family.</text>
</comment>
<dbReference type="GO" id="GO:0005886">
    <property type="term" value="C:plasma membrane"/>
    <property type="evidence" value="ECO:0007669"/>
    <property type="project" value="UniProtKB-SubCell"/>
</dbReference>
<reference evidence="13 14" key="1">
    <citation type="submission" date="2019-04" db="EMBL/GenBank/DDBJ databases">
        <title>Bacillus caeni sp. nov., a bacterium isolated from mangrove sediment.</title>
        <authorList>
            <person name="Huang H."/>
            <person name="Mo K."/>
            <person name="Hu Y."/>
        </authorList>
    </citation>
    <scope>NUCLEOTIDE SEQUENCE [LARGE SCALE GENOMIC DNA]</scope>
    <source>
        <strain evidence="13 14">HB172195</strain>
    </source>
</reference>
<dbReference type="Pfam" id="PF00884">
    <property type="entry name" value="Sulfatase"/>
    <property type="match status" value="1"/>
</dbReference>
<dbReference type="Gene3D" id="3.40.720.10">
    <property type="entry name" value="Alkaline Phosphatase, subunit A"/>
    <property type="match status" value="1"/>
</dbReference>
<keyword evidence="5 11" id="KW-1133">Transmembrane helix</keyword>
<dbReference type="Proteomes" id="UP000308230">
    <property type="component" value="Unassembled WGS sequence"/>
</dbReference>
<keyword evidence="4 11" id="KW-0812">Transmembrane</keyword>
<evidence type="ECO:0000256" key="8">
    <source>
        <dbReference type="PIRSR" id="PIRSR005091-1"/>
    </source>
</evidence>
<sequence>MRLKSLLNKRYTIFLVSFILIWLKTIIVYKTNFDLPVETWKQEFILLINPISTILLLLGISMFFKGKVQARFIVMISLASSIVLFANAIFYRFYSDFITIPVLFQTKNIGDLSGSFTELARPWDILFFFDTLVLLFLFKRRKLKTFTIKKREAYIFLAAAMALLAFNLALAETERPQLLTRTFDREILVKNLGTYNYHVYDFIMHSKAKAQRALADGSETSDVENYINANYQPPNVGLFGAAKNKNLIIISLESTQGFVINRTINGREITPFLNDLAKDSYYFSNFYHQTGQGKTSDSEFLLDNSLYPLPSGAVFFTHSQNEYYATPEIIKEKGYYSAAFHANNKSFWNRDIMYRSLGYDKFFSESDYEINDENAYNWGMKDIPFFEQSVEYLKMLPQPFYAKFITLSNHHPFILEEEDHMIGEVSTNDRTVNRYFQTVRYTDEALKRFFDKLIREGLYEDCVFIIYGDHYGISENHNKAMEQLMGIKMTPYVSTQLQRVPMLVHIPGHTERKDINTSVVSGQIDLMPTILHLLGIGTKNTIQFGHDLFSKERENAVFLRDGSFITEELVYAKGKCYYKPDGIEIDKEACRPVIERAKKELELSDKVVYGDLFRFFVEKDVKE</sequence>
<keyword evidence="9" id="KW-0464">Manganese</keyword>
<feature type="binding site" evidence="10">
    <location>
        <position position="253"/>
    </location>
    <ligand>
        <name>Mn(2+)</name>
        <dbReference type="ChEBI" id="CHEBI:29035"/>
    </ligand>
</feature>
<dbReference type="InterPro" id="IPR017850">
    <property type="entry name" value="Alkaline_phosphatase_core_sf"/>
</dbReference>
<evidence type="ECO:0000256" key="5">
    <source>
        <dbReference type="ARBA" id="ARBA00022989"/>
    </source>
</evidence>
<dbReference type="InterPro" id="IPR012160">
    <property type="entry name" value="LtaS-like"/>
</dbReference>
<dbReference type="PANTHER" id="PTHR47371:SF1">
    <property type="entry name" value="LIPOTEICHOIC ACID SYNTHASE-LIKE YQGS"/>
    <property type="match status" value="1"/>
</dbReference>
<dbReference type="EMBL" id="SWLG01000001">
    <property type="protein sequence ID" value="TLS39000.1"/>
    <property type="molecule type" value="Genomic_DNA"/>
</dbReference>
<feature type="transmembrane region" description="Helical" evidence="11">
    <location>
        <begin position="120"/>
        <end position="138"/>
    </location>
</feature>
<evidence type="ECO:0000256" key="7">
    <source>
        <dbReference type="PIRNR" id="PIRNR005091"/>
    </source>
</evidence>